<comment type="caution">
    <text evidence="2">The sequence shown here is derived from an EMBL/GenBank/DDBJ whole genome shotgun (WGS) entry which is preliminary data.</text>
</comment>
<evidence type="ECO:0000313" key="3">
    <source>
        <dbReference type="Proteomes" id="UP000092256"/>
    </source>
</evidence>
<organism evidence="2 3">
    <name type="scientific">Stenotrophomonas maltophilia</name>
    <name type="common">Pseudomonas maltophilia</name>
    <name type="synonym">Xanthomonas maltophilia</name>
    <dbReference type="NCBI Taxonomy" id="40324"/>
    <lineage>
        <taxon>Bacteria</taxon>
        <taxon>Pseudomonadati</taxon>
        <taxon>Pseudomonadota</taxon>
        <taxon>Gammaproteobacteria</taxon>
        <taxon>Lysobacterales</taxon>
        <taxon>Lysobacteraceae</taxon>
        <taxon>Stenotrophomonas</taxon>
        <taxon>Stenotrophomonas maltophilia group</taxon>
    </lineage>
</organism>
<dbReference type="Proteomes" id="UP000092256">
    <property type="component" value="Unassembled WGS sequence"/>
</dbReference>
<keyword evidence="1" id="KW-0812">Transmembrane</keyword>
<feature type="transmembrane region" description="Helical" evidence="1">
    <location>
        <begin position="56"/>
        <end position="75"/>
    </location>
</feature>
<proteinExistence type="predicted"/>
<keyword evidence="1" id="KW-0472">Membrane</keyword>
<evidence type="ECO:0000256" key="1">
    <source>
        <dbReference type="SAM" id="Phobius"/>
    </source>
</evidence>
<accession>A0A1A6XTJ4</accession>
<evidence type="ECO:0000313" key="2">
    <source>
        <dbReference type="EMBL" id="OBU66025.1"/>
    </source>
</evidence>
<reference evidence="2 3" key="1">
    <citation type="submission" date="2016-05" db="EMBL/GenBank/DDBJ databases">
        <title>Draft Genome Sequences of Stenotrophomonas maltophilia Strains Sm32COP, Sm41DVV, Sm46PAILV, SmF3, SmF22, SmSOFb1 and SmCVFa1, Isolated from Different Manures, in France.</title>
        <authorList>
            <person name="Nazaret S."/>
            <person name="Bodilis J."/>
        </authorList>
    </citation>
    <scope>NUCLEOTIDE SEQUENCE [LARGE SCALE GENOMIC DNA]</scope>
    <source>
        <strain evidence="2 3">Sm46PAILV</strain>
    </source>
</reference>
<dbReference type="AlphaFoldDB" id="A0A1A6XTJ4"/>
<feature type="transmembrane region" description="Helical" evidence="1">
    <location>
        <begin position="21"/>
        <end position="44"/>
    </location>
</feature>
<sequence>MAIWCDAYGRREVKPGSDSEVIVRGLVALVGGYAVAGVCSAAVARILPWGAADASLFATMASFPIHVTTAVYAFASRSLVRAILMLNLISGMAVVIIWISAK</sequence>
<keyword evidence="1" id="KW-1133">Transmembrane helix</keyword>
<dbReference type="EMBL" id="LYVJ01000009">
    <property type="protein sequence ID" value="OBU66025.1"/>
    <property type="molecule type" value="Genomic_DNA"/>
</dbReference>
<feature type="transmembrane region" description="Helical" evidence="1">
    <location>
        <begin position="82"/>
        <end position="101"/>
    </location>
</feature>
<name>A0A1A6XTJ4_STEMA</name>
<protein>
    <submittedName>
        <fullName evidence="2">Uncharacterized protein</fullName>
    </submittedName>
</protein>
<gene>
    <name evidence="2" type="ORF">A9K58_12855</name>
</gene>